<evidence type="ECO:0000256" key="1">
    <source>
        <dbReference type="SAM" id="MobiDB-lite"/>
    </source>
</evidence>
<proteinExistence type="predicted"/>
<accession>A0AA35Z8T7</accession>
<dbReference type="Proteomes" id="UP001177003">
    <property type="component" value="Chromosome 5"/>
</dbReference>
<protein>
    <submittedName>
        <fullName evidence="2">Uncharacterized protein</fullName>
    </submittedName>
</protein>
<feature type="region of interest" description="Disordered" evidence="1">
    <location>
        <begin position="47"/>
        <end position="77"/>
    </location>
</feature>
<dbReference type="EMBL" id="OX465081">
    <property type="protein sequence ID" value="CAI9287881.1"/>
    <property type="molecule type" value="Genomic_DNA"/>
</dbReference>
<keyword evidence="3" id="KW-1185">Reference proteome</keyword>
<evidence type="ECO:0000313" key="3">
    <source>
        <dbReference type="Proteomes" id="UP001177003"/>
    </source>
</evidence>
<dbReference type="AlphaFoldDB" id="A0AA35Z8T7"/>
<organism evidence="2 3">
    <name type="scientific">Lactuca saligna</name>
    <name type="common">Willowleaf lettuce</name>
    <dbReference type="NCBI Taxonomy" id="75948"/>
    <lineage>
        <taxon>Eukaryota</taxon>
        <taxon>Viridiplantae</taxon>
        <taxon>Streptophyta</taxon>
        <taxon>Embryophyta</taxon>
        <taxon>Tracheophyta</taxon>
        <taxon>Spermatophyta</taxon>
        <taxon>Magnoliopsida</taxon>
        <taxon>eudicotyledons</taxon>
        <taxon>Gunneridae</taxon>
        <taxon>Pentapetalae</taxon>
        <taxon>asterids</taxon>
        <taxon>campanulids</taxon>
        <taxon>Asterales</taxon>
        <taxon>Asteraceae</taxon>
        <taxon>Cichorioideae</taxon>
        <taxon>Cichorieae</taxon>
        <taxon>Lactucinae</taxon>
        <taxon>Lactuca</taxon>
    </lineage>
</organism>
<reference evidence="2" key="1">
    <citation type="submission" date="2023-04" db="EMBL/GenBank/DDBJ databases">
        <authorList>
            <person name="Vijverberg K."/>
            <person name="Xiong W."/>
            <person name="Schranz E."/>
        </authorList>
    </citation>
    <scope>NUCLEOTIDE SEQUENCE</scope>
</reference>
<sequence>MMVPPLEEDQVVPHPANYEDTHSLTVLTLLTPLVLKKELIEDDDIEEVNGAVDSEAFEPSGDDTTSEESEHVSSDYELKDVGYTATSSLEVLSSLPPPSHGFFRLHII</sequence>
<feature type="compositionally biased region" description="Basic and acidic residues" evidence="1">
    <location>
        <begin position="68"/>
        <end position="77"/>
    </location>
</feature>
<name>A0AA35Z8T7_LACSI</name>
<evidence type="ECO:0000313" key="2">
    <source>
        <dbReference type="EMBL" id="CAI9287881.1"/>
    </source>
</evidence>
<gene>
    <name evidence="2" type="ORF">LSALG_LOCUS27221</name>
</gene>